<accession>A0A7S1F866</accession>
<gene>
    <name evidence="8" type="ORF">NSCI0253_LOCUS25368</name>
</gene>
<keyword evidence="2" id="KW-0479">Metal-binding</keyword>
<dbReference type="GO" id="GO:0008270">
    <property type="term" value="F:zinc ion binding"/>
    <property type="evidence" value="ECO:0007669"/>
    <property type="project" value="UniProtKB-KW"/>
</dbReference>
<dbReference type="EMBL" id="HBFQ01035981">
    <property type="protein sequence ID" value="CAD8851018.1"/>
    <property type="molecule type" value="Transcribed_RNA"/>
</dbReference>
<dbReference type="GO" id="GO:0001671">
    <property type="term" value="F:ATPase activator activity"/>
    <property type="evidence" value="ECO:0007669"/>
    <property type="project" value="InterPro"/>
</dbReference>
<dbReference type="GO" id="GO:0051087">
    <property type="term" value="F:protein-folding chaperone binding"/>
    <property type="evidence" value="ECO:0007669"/>
    <property type="project" value="InterPro"/>
</dbReference>
<dbReference type="InterPro" id="IPR015310">
    <property type="entry name" value="AHSA1-like_N"/>
</dbReference>
<organism evidence="8">
    <name type="scientific">Noctiluca scintillans</name>
    <name type="common">Sea sparkle</name>
    <name type="synonym">Red tide dinoflagellate</name>
    <dbReference type="NCBI Taxonomy" id="2966"/>
    <lineage>
        <taxon>Eukaryota</taxon>
        <taxon>Sar</taxon>
        <taxon>Alveolata</taxon>
        <taxon>Dinophyceae</taxon>
        <taxon>Noctilucales</taxon>
        <taxon>Noctilucaceae</taxon>
        <taxon>Noctiluca</taxon>
    </lineage>
</organism>
<evidence type="ECO:0000256" key="1">
    <source>
        <dbReference type="ARBA" id="ARBA00006817"/>
    </source>
</evidence>
<protein>
    <recommendedName>
        <fullName evidence="7">MYND-type domain-containing protein</fullName>
    </recommendedName>
</protein>
<dbReference type="PANTHER" id="PTHR13009:SF22">
    <property type="entry name" value="LD43819P"/>
    <property type="match status" value="1"/>
</dbReference>
<evidence type="ECO:0000256" key="6">
    <source>
        <dbReference type="SAM" id="MobiDB-lite"/>
    </source>
</evidence>
<dbReference type="InterPro" id="IPR002893">
    <property type="entry name" value="Znf_MYND"/>
</dbReference>
<evidence type="ECO:0000259" key="7">
    <source>
        <dbReference type="PROSITE" id="PS50865"/>
    </source>
</evidence>
<dbReference type="PROSITE" id="PS50865">
    <property type="entry name" value="ZF_MYND_2"/>
    <property type="match status" value="2"/>
</dbReference>
<dbReference type="Pfam" id="PF09229">
    <property type="entry name" value="Aha1_N"/>
    <property type="match status" value="1"/>
</dbReference>
<reference evidence="8" key="1">
    <citation type="submission" date="2021-01" db="EMBL/GenBank/DDBJ databases">
        <authorList>
            <person name="Corre E."/>
            <person name="Pelletier E."/>
            <person name="Niang G."/>
            <person name="Scheremetjew M."/>
            <person name="Finn R."/>
            <person name="Kale V."/>
            <person name="Holt S."/>
            <person name="Cochrane G."/>
            <person name="Meng A."/>
            <person name="Brown T."/>
            <person name="Cohen L."/>
        </authorList>
    </citation>
    <scope>NUCLEOTIDE SEQUENCE</scope>
</reference>
<sequence>MEVDIAAANTVPVQCGNCSDSCVKPLRCGVCKTASYCCKKCQQEDWQYHKRNCKAAKSEPETSLEEKAKQAADAKQAMDEELANTDPKVAAQVKDMMAKMGYDTGVEKKDAQEETNAKPAPNVPKADMCKNCMEPCATTLRCSVCKVATYCSRKCQGEDWQFHKRNCKKPLPKAEASNYKPESYRPKADEKVVEDDGEVGDWYRHREWRPETKVEFKPSKVDAEGATVIKSEGGSAWNAAGTWEEKDMLPWWKNRLLGLTGLAVDSFAGKLTVTNVTDVNGEAQILHVRKSSKYIFDINFCVEFSCGFATSSRSTSGKVKVLELANVTVKDGTKLPVEISAESDSDKRAAETALVPALEASLQEYVTEYQAKGN</sequence>
<proteinExistence type="inferred from homology"/>
<evidence type="ECO:0000256" key="5">
    <source>
        <dbReference type="PROSITE-ProRule" id="PRU00134"/>
    </source>
</evidence>
<feature type="region of interest" description="Disordered" evidence="6">
    <location>
        <begin position="64"/>
        <end position="84"/>
    </location>
</feature>
<feature type="compositionally biased region" description="Basic and acidic residues" evidence="6">
    <location>
        <begin position="64"/>
        <end position="78"/>
    </location>
</feature>
<evidence type="ECO:0000256" key="4">
    <source>
        <dbReference type="ARBA" id="ARBA00022833"/>
    </source>
</evidence>
<feature type="domain" description="MYND-type" evidence="7">
    <location>
        <begin position="15"/>
        <end position="53"/>
    </location>
</feature>
<dbReference type="SUPFAM" id="SSF144232">
    <property type="entry name" value="HIT/MYND zinc finger-like"/>
    <property type="match status" value="2"/>
</dbReference>
<dbReference type="SUPFAM" id="SSF103111">
    <property type="entry name" value="Activator of Hsp90 ATPase, Aha1"/>
    <property type="match status" value="1"/>
</dbReference>
<dbReference type="Gene3D" id="3.15.10.20">
    <property type="entry name" value="Activator of Hsp90 ATPase Aha1, N-terminal domain"/>
    <property type="match status" value="1"/>
</dbReference>
<dbReference type="GO" id="GO:0006457">
    <property type="term" value="P:protein folding"/>
    <property type="evidence" value="ECO:0007669"/>
    <property type="project" value="TreeGrafter"/>
</dbReference>
<evidence type="ECO:0000313" key="8">
    <source>
        <dbReference type="EMBL" id="CAD8851018.1"/>
    </source>
</evidence>
<comment type="similarity">
    <text evidence="1">Belongs to the AHA1 family.</text>
</comment>
<keyword evidence="4" id="KW-0862">Zinc</keyword>
<feature type="domain" description="MYND-type" evidence="7">
    <location>
        <begin position="129"/>
        <end position="167"/>
    </location>
</feature>
<dbReference type="PANTHER" id="PTHR13009">
    <property type="entry name" value="HEAT SHOCK PROTEIN 90 HSP90 CO-CHAPERONE AHA-1"/>
    <property type="match status" value="1"/>
</dbReference>
<dbReference type="AlphaFoldDB" id="A0A7S1F866"/>
<dbReference type="Pfam" id="PF01753">
    <property type="entry name" value="zf-MYND"/>
    <property type="match status" value="2"/>
</dbReference>
<keyword evidence="3 5" id="KW-0863">Zinc-finger</keyword>
<dbReference type="PROSITE" id="PS01360">
    <property type="entry name" value="ZF_MYND_1"/>
    <property type="match status" value="2"/>
</dbReference>
<evidence type="ECO:0000256" key="3">
    <source>
        <dbReference type="ARBA" id="ARBA00022771"/>
    </source>
</evidence>
<name>A0A7S1F866_NOCSC</name>
<dbReference type="InterPro" id="IPR036338">
    <property type="entry name" value="Aha1"/>
</dbReference>
<dbReference type="Gene3D" id="6.10.140.2220">
    <property type="match status" value="2"/>
</dbReference>
<evidence type="ECO:0000256" key="2">
    <source>
        <dbReference type="ARBA" id="ARBA00022723"/>
    </source>
</evidence>
<dbReference type="GO" id="GO:0005829">
    <property type="term" value="C:cytosol"/>
    <property type="evidence" value="ECO:0007669"/>
    <property type="project" value="TreeGrafter"/>
</dbReference>